<reference evidence="1 2" key="1">
    <citation type="journal article" date="2017" name="Nat. Ecol. Evol.">
        <title>Scallop genome provides insights into evolution of bilaterian karyotype and development.</title>
        <authorList>
            <person name="Wang S."/>
            <person name="Zhang J."/>
            <person name="Jiao W."/>
            <person name="Li J."/>
            <person name="Xun X."/>
            <person name="Sun Y."/>
            <person name="Guo X."/>
            <person name="Huan P."/>
            <person name="Dong B."/>
            <person name="Zhang L."/>
            <person name="Hu X."/>
            <person name="Sun X."/>
            <person name="Wang J."/>
            <person name="Zhao C."/>
            <person name="Wang Y."/>
            <person name="Wang D."/>
            <person name="Huang X."/>
            <person name="Wang R."/>
            <person name="Lv J."/>
            <person name="Li Y."/>
            <person name="Zhang Z."/>
            <person name="Liu B."/>
            <person name="Lu W."/>
            <person name="Hui Y."/>
            <person name="Liang J."/>
            <person name="Zhou Z."/>
            <person name="Hou R."/>
            <person name="Li X."/>
            <person name="Liu Y."/>
            <person name="Li H."/>
            <person name="Ning X."/>
            <person name="Lin Y."/>
            <person name="Zhao L."/>
            <person name="Xing Q."/>
            <person name="Dou J."/>
            <person name="Li Y."/>
            <person name="Mao J."/>
            <person name="Guo H."/>
            <person name="Dou H."/>
            <person name="Li T."/>
            <person name="Mu C."/>
            <person name="Jiang W."/>
            <person name="Fu Q."/>
            <person name="Fu X."/>
            <person name="Miao Y."/>
            <person name="Liu J."/>
            <person name="Yu Q."/>
            <person name="Li R."/>
            <person name="Liao H."/>
            <person name="Li X."/>
            <person name="Kong Y."/>
            <person name="Jiang Z."/>
            <person name="Chourrout D."/>
            <person name="Li R."/>
            <person name="Bao Z."/>
        </authorList>
    </citation>
    <scope>NUCLEOTIDE SEQUENCE [LARGE SCALE GENOMIC DNA]</scope>
    <source>
        <strain evidence="1 2">PY_sf001</strain>
    </source>
</reference>
<evidence type="ECO:0000313" key="2">
    <source>
        <dbReference type="Proteomes" id="UP000242188"/>
    </source>
</evidence>
<gene>
    <name evidence="1" type="ORF">KP79_PYT09245</name>
</gene>
<evidence type="ECO:0000313" key="1">
    <source>
        <dbReference type="EMBL" id="OWF40843.1"/>
    </source>
</evidence>
<dbReference type="AlphaFoldDB" id="A0A210PWJ3"/>
<accession>A0A210PWJ3</accession>
<proteinExistence type="predicted"/>
<keyword evidence="2" id="KW-1185">Reference proteome</keyword>
<sequence>METDLSDFIRSKLDEILRGEEVRVFNDCLDTIQFAQPREHPALVSGTIKPTPIAGGVGAAHFISRKKYVLHVDILVQRRGHTIGVRSPRGGGQLAPAFMAENGNMFEEENIKKPKFLSNNKNAVLVEI</sequence>
<organism evidence="1 2">
    <name type="scientific">Mizuhopecten yessoensis</name>
    <name type="common">Japanese scallop</name>
    <name type="synonym">Patinopecten yessoensis</name>
    <dbReference type="NCBI Taxonomy" id="6573"/>
    <lineage>
        <taxon>Eukaryota</taxon>
        <taxon>Metazoa</taxon>
        <taxon>Spiralia</taxon>
        <taxon>Lophotrochozoa</taxon>
        <taxon>Mollusca</taxon>
        <taxon>Bivalvia</taxon>
        <taxon>Autobranchia</taxon>
        <taxon>Pteriomorphia</taxon>
        <taxon>Pectinida</taxon>
        <taxon>Pectinoidea</taxon>
        <taxon>Pectinidae</taxon>
        <taxon>Mizuhopecten</taxon>
    </lineage>
</organism>
<dbReference type="EMBL" id="NEDP02005443">
    <property type="protein sequence ID" value="OWF40843.1"/>
    <property type="molecule type" value="Genomic_DNA"/>
</dbReference>
<name>A0A210PWJ3_MIZYE</name>
<comment type="caution">
    <text evidence="1">The sequence shown here is derived from an EMBL/GenBank/DDBJ whole genome shotgun (WGS) entry which is preliminary data.</text>
</comment>
<protein>
    <submittedName>
        <fullName evidence="1">Uncharacterized protein</fullName>
    </submittedName>
</protein>
<dbReference type="Proteomes" id="UP000242188">
    <property type="component" value="Unassembled WGS sequence"/>
</dbReference>